<dbReference type="AlphaFoldDB" id="A0A915HIP1"/>
<organism evidence="2 3">
    <name type="scientific">Romanomermis culicivorax</name>
    <name type="common">Nematode worm</name>
    <dbReference type="NCBI Taxonomy" id="13658"/>
    <lineage>
        <taxon>Eukaryota</taxon>
        <taxon>Metazoa</taxon>
        <taxon>Ecdysozoa</taxon>
        <taxon>Nematoda</taxon>
        <taxon>Enoplea</taxon>
        <taxon>Dorylaimia</taxon>
        <taxon>Mermithida</taxon>
        <taxon>Mermithoidea</taxon>
        <taxon>Mermithidae</taxon>
        <taxon>Romanomermis</taxon>
    </lineage>
</organism>
<dbReference type="WBParaSite" id="nRc.2.0.1.t01455-RA">
    <property type="protein sequence ID" value="nRc.2.0.1.t01455-RA"/>
    <property type="gene ID" value="nRc.2.0.1.g01455"/>
</dbReference>
<feature type="chain" id="PRO_5037931701" evidence="1">
    <location>
        <begin position="21"/>
        <end position="145"/>
    </location>
</feature>
<dbReference type="Proteomes" id="UP000887565">
    <property type="component" value="Unplaced"/>
</dbReference>
<proteinExistence type="predicted"/>
<reference evidence="3" key="1">
    <citation type="submission" date="2022-11" db="UniProtKB">
        <authorList>
            <consortium name="WormBaseParasite"/>
        </authorList>
    </citation>
    <scope>IDENTIFICATION</scope>
</reference>
<accession>A0A915HIP1</accession>
<keyword evidence="1" id="KW-0732">Signal</keyword>
<sequence length="145" mass="16714">MAKLVFMFSFFLSIVCCIHALIEQYNIPPHGDLFSLKNIRDQTLGRNADNELITFDKTEPKFKNLYFNSFCNNSQAKGNAWKICRLKYGKTRNLVVMESSKVGGIDEKDITGNEMSEFVFLWSESARTKDYCFIRTLPGLDDMDL</sequence>
<evidence type="ECO:0000256" key="1">
    <source>
        <dbReference type="SAM" id="SignalP"/>
    </source>
</evidence>
<evidence type="ECO:0000313" key="2">
    <source>
        <dbReference type="Proteomes" id="UP000887565"/>
    </source>
</evidence>
<name>A0A915HIP1_ROMCU</name>
<protein>
    <submittedName>
        <fullName evidence="3">Uncharacterized protein</fullName>
    </submittedName>
</protein>
<feature type="signal peptide" evidence="1">
    <location>
        <begin position="1"/>
        <end position="20"/>
    </location>
</feature>
<evidence type="ECO:0000313" key="3">
    <source>
        <dbReference type="WBParaSite" id="nRc.2.0.1.t01455-RA"/>
    </source>
</evidence>
<keyword evidence="2" id="KW-1185">Reference proteome</keyword>